<dbReference type="Proteomes" id="UP001204144">
    <property type="component" value="Unassembled WGS sequence"/>
</dbReference>
<dbReference type="Gene3D" id="3.40.10.10">
    <property type="entry name" value="DNA Methylphosphotriester Repair Domain"/>
    <property type="match status" value="1"/>
</dbReference>
<evidence type="ECO:0000313" key="3">
    <source>
        <dbReference type="EMBL" id="MCP9763259.1"/>
    </source>
</evidence>
<dbReference type="GO" id="GO:0006355">
    <property type="term" value="P:regulation of DNA-templated transcription"/>
    <property type="evidence" value="ECO:0007669"/>
    <property type="project" value="InterPro"/>
</dbReference>
<proteinExistence type="predicted"/>
<evidence type="ECO:0000313" key="4">
    <source>
        <dbReference type="Proteomes" id="UP001204144"/>
    </source>
</evidence>
<dbReference type="SUPFAM" id="SSF57884">
    <property type="entry name" value="Ada DNA repair protein, N-terminal domain (N-Ada 10)"/>
    <property type="match status" value="1"/>
</dbReference>
<feature type="domain" description="Ada DNA repair metal-binding" evidence="2">
    <location>
        <begin position="22"/>
        <end position="68"/>
    </location>
</feature>
<dbReference type="GO" id="GO:0008270">
    <property type="term" value="F:zinc ion binding"/>
    <property type="evidence" value="ECO:0007669"/>
    <property type="project" value="InterPro"/>
</dbReference>
<protein>
    <submittedName>
        <fullName evidence="3">Metal-binding protein</fullName>
    </submittedName>
</protein>
<reference evidence="3 4" key="1">
    <citation type="submission" date="2018-11" db="EMBL/GenBank/DDBJ databases">
        <title>Novel bacteria species description.</title>
        <authorList>
            <person name="Han J.-H."/>
        </authorList>
    </citation>
    <scope>NUCLEOTIDE SEQUENCE [LARGE SCALE GENOMIC DNA]</scope>
    <source>
        <strain evidence="3 4">KCTC23259</strain>
    </source>
</reference>
<accession>A0AAE3H3D2</accession>
<dbReference type="InterPro" id="IPR004026">
    <property type="entry name" value="Ada_DNA_repair_Zn-bd"/>
</dbReference>
<organism evidence="3 4">
    <name type="scientific">Lacihabitans soyangensis</name>
    <dbReference type="NCBI Taxonomy" id="869394"/>
    <lineage>
        <taxon>Bacteria</taxon>
        <taxon>Pseudomonadati</taxon>
        <taxon>Bacteroidota</taxon>
        <taxon>Cytophagia</taxon>
        <taxon>Cytophagales</taxon>
        <taxon>Leadbetterellaceae</taxon>
        <taxon>Lacihabitans</taxon>
    </lineage>
</organism>
<sequence length="70" mass="8268">MIRHDDINPAELRKQIRQKKITFGGNVKLKIFGKLNCKSGKRMFKQNRVFFCSEEEALERNFRPCGHCLI</sequence>
<gene>
    <name evidence="3" type="ORF">EGI31_09840</name>
</gene>
<comment type="caution">
    <text evidence="3">The sequence shown here is derived from an EMBL/GenBank/DDBJ whole genome shotgun (WGS) entry which is preliminary data.</text>
</comment>
<dbReference type="Pfam" id="PF02805">
    <property type="entry name" value="Ada_Zn_binding"/>
    <property type="match status" value="1"/>
</dbReference>
<keyword evidence="4" id="KW-1185">Reference proteome</keyword>
<dbReference type="InterPro" id="IPR035451">
    <property type="entry name" value="Ada-like_dom_sf"/>
</dbReference>
<dbReference type="EMBL" id="RJUF01000023">
    <property type="protein sequence ID" value="MCP9763259.1"/>
    <property type="molecule type" value="Genomic_DNA"/>
</dbReference>
<dbReference type="AlphaFoldDB" id="A0AAE3H3D2"/>
<dbReference type="GO" id="GO:0008168">
    <property type="term" value="F:methyltransferase activity"/>
    <property type="evidence" value="ECO:0007669"/>
    <property type="project" value="InterPro"/>
</dbReference>
<dbReference type="GO" id="GO:0006281">
    <property type="term" value="P:DNA repair"/>
    <property type="evidence" value="ECO:0007669"/>
    <property type="project" value="InterPro"/>
</dbReference>
<evidence type="ECO:0000256" key="1">
    <source>
        <dbReference type="ARBA" id="ARBA00023159"/>
    </source>
</evidence>
<dbReference type="GO" id="GO:0003677">
    <property type="term" value="F:DNA binding"/>
    <property type="evidence" value="ECO:0007669"/>
    <property type="project" value="InterPro"/>
</dbReference>
<evidence type="ECO:0000259" key="2">
    <source>
        <dbReference type="Pfam" id="PF02805"/>
    </source>
</evidence>
<keyword evidence="1" id="KW-0010">Activator</keyword>
<name>A0AAE3H3D2_9BACT</name>